<dbReference type="GO" id="GO:0016887">
    <property type="term" value="F:ATP hydrolysis activity"/>
    <property type="evidence" value="ECO:0007669"/>
    <property type="project" value="InterPro"/>
</dbReference>
<dbReference type="InterPro" id="IPR017871">
    <property type="entry name" value="ABC_transporter-like_CS"/>
</dbReference>
<dbReference type="GO" id="GO:0090374">
    <property type="term" value="P:oligopeptide export from mitochondrion"/>
    <property type="evidence" value="ECO:0007669"/>
    <property type="project" value="TreeGrafter"/>
</dbReference>
<dbReference type="EMBL" id="MRDB01000040">
    <property type="protein sequence ID" value="RKL33518.1"/>
    <property type="molecule type" value="Genomic_DNA"/>
</dbReference>
<feature type="region of interest" description="Disordered" evidence="7">
    <location>
        <begin position="209"/>
        <end position="253"/>
    </location>
</feature>
<evidence type="ECO:0000256" key="8">
    <source>
        <dbReference type="SAM" id="Phobius"/>
    </source>
</evidence>
<accession>A0A420SW89</accession>
<dbReference type="InterPro" id="IPR039421">
    <property type="entry name" value="Type_1_exporter"/>
</dbReference>
<evidence type="ECO:0000256" key="4">
    <source>
        <dbReference type="ARBA" id="ARBA00022840"/>
    </source>
</evidence>
<protein>
    <recommendedName>
        <fullName evidence="13">ABC transporter</fullName>
    </recommendedName>
</protein>
<dbReference type="InterPro" id="IPR011527">
    <property type="entry name" value="ABC1_TM_dom"/>
</dbReference>
<dbReference type="GO" id="GO:0015421">
    <property type="term" value="F:ABC-type oligopeptide transporter activity"/>
    <property type="evidence" value="ECO:0007669"/>
    <property type="project" value="TreeGrafter"/>
</dbReference>
<feature type="domain" description="ABC transmembrane type-1" evidence="10">
    <location>
        <begin position="281"/>
        <end position="568"/>
    </location>
</feature>
<dbReference type="PROSITE" id="PS50893">
    <property type="entry name" value="ABC_TRANSPORTER_2"/>
    <property type="match status" value="1"/>
</dbReference>
<name>A0A420SW89_GIBIN</name>
<feature type="transmembrane region" description="Helical" evidence="8">
    <location>
        <begin position="539"/>
        <end position="560"/>
    </location>
</feature>
<dbReference type="InterPro" id="IPR003439">
    <property type="entry name" value="ABC_transporter-like_ATP-bd"/>
</dbReference>
<dbReference type="Proteomes" id="UP000283569">
    <property type="component" value="Unassembled WGS sequence"/>
</dbReference>
<dbReference type="SUPFAM" id="SSF90123">
    <property type="entry name" value="ABC transporter transmembrane region"/>
    <property type="match status" value="1"/>
</dbReference>
<keyword evidence="3" id="KW-0547">Nucleotide-binding</keyword>
<dbReference type="CDD" id="cd18578">
    <property type="entry name" value="ABC_6TM_Pgp_ABCB1_D2_like"/>
    <property type="match status" value="1"/>
</dbReference>
<dbReference type="PANTHER" id="PTHR43394:SF18">
    <property type="entry name" value="ABC TRANSPORTER B FAMILY MEMBER 11-LIKE"/>
    <property type="match status" value="1"/>
</dbReference>
<comment type="caution">
    <text evidence="11">The sequence shown here is derived from an EMBL/GenBank/DDBJ whole genome shotgun (WGS) entry which is preliminary data.</text>
</comment>
<feature type="transmembrane region" description="Helical" evidence="8">
    <location>
        <begin position="325"/>
        <end position="348"/>
    </location>
</feature>
<dbReference type="Pfam" id="PF00664">
    <property type="entry name" value="ABC_membrane"/>
    <property type="match status" value="1"/>
</dbReference>
<feature type="compositionally biased region" description="Basic and acidic residues" evidence="7">
    <location>
        <begin position="235"/>
        <end position="249"/>
    </location>
</feature>
<feature type="domain" description="ABC transporter" evidence="9">
    <location>
        <begin position="1"/>
        <end position="201"/>
    </location>
</feature>
<dbReference type="SMART" id="SM00382">
    <property type="entry name" value="AAA"/>
    <property type="match status" value="1"/>
</dbReference>
<gene>
    <name evidence="11" type="ORF">BFJ72_g10034</name>
</gene>
<feature type="compositionally biased region" description="Polar residues" evidence="7">
    <location>
        <begin position="209"/>
        <end position="218"/>
    </location>
</feature>
<dbReference type="PANTHER" id="PTHR43394">
    <property type="entry name" value="ATP-DEPENDENT PERMEASE MDL1, MITOCHONDRIAL"/>
    <property type="match status" value="1"/>
</dbReference>
<keyword evidence="4" id="KW-0067">ATP-binding</keyword>
<proteinExistence type="predicted"/>
<dbReference type="GO" id="GO:0005524">
    <property type="term" value="F:ATP binding"/>
    <property type="evidence" value="ECO:0007669"/>
    <property type="project" value="UniProtKB-KW"/>
</dbReference>
<evidence type="ECO:0008006" key="13">
    <source>
        <dbReference type="Google" id="ProtNLM"/>
    </source>
</evidence>
<dbReference type="Pfam" id="PF00005">
    <property type="entry name" value="ABC_tran"/>
    <property type="match status" value="1"/>
</dbReference>
<dbReference type="InterPro" id="IPR036640">
    <property type="entry name" value="ABC1_TM_sf"/>
</dbReference>
<evidence type="ECO:0000256" key="6">
    <source>
        <dbReference type="ARBA" id="ARBA00023136"/>
    </source>
</evidence>
<feature type="transmembrane region" description="Helical" evidence="8">
    <location>
        <begin position="395"/>
        <end position="418"/>
    </location>
</feature>
<evidence type="ECO:0000259" key="9">
    <source>
        <dbReference type="PROSITE" id="PS50893"/>
    </source>
</evidence>
<dbReference type="InterPro" id="IPR027417">
    <property type="entry name" value="P-loop_NTPase"/>
</dbReference>
<evidence type="ECO:0000259" key="10">
    <source>
        <dbReference type="PROSITE" id="PS50929"/>
    </source>
</evidence>
<evidence type="ECO:0000256" key="2">
    <source>
        <dbReference type="ARBA" id="ARBA00022692"/>
    </source>
</evidence>
<dbReference type="Gene3D" id="3.40.50.300">
    <property type="entry name" value="P-loop containing nucleotide triphosphate hydrolases"/>
    <property type="match status" value="1"/>
</dbReference>
<evidence type="ECO:0000256" key="7">
    <source>
        <dbReference type="SAM" id="MobiDB-lite"/>
    </source>
</evidence>
<reference evidence="11 12" key="1">
    <citation type="journal article" date="2018" name="Sci. Rep.">
        <title>Characterisation of pathogen-specific regions and novel effector candidates in Fusarium oxysporum f. sp. cepae.</title>
        <authorList>
            <person name="Armitage A.D."/>
            <person name="Taylor A."/>
            <person name="Sobczyk M.K."/>
            <person name="Baxter L."/>
            <person name="Greenfield B.P."/>
            <person name="Bates H.J."/>
            <person name="Wilson F."/>
            <person name="Jackson A.C."/>
            <person name="Ott S."/>
            <person name="Harrison R.J."/>
            <person name="Clarkson J.P."/>
        </authorList>
    </citation>
    <scope>NUCLEOTIDE SEQUENCE [LARGE SCALE GENOMIC DNA]</scope>
    <source>
        <strain evidence="11 12">Fp_A8</strain>
    </source>
</reference>
<sequence>MLLSPIQPHPGQSGSGKSTVIGLLERWYNPESGTISLDGCPIDQLNLNWLRTNVRLVQQEPVLFQGTIFDNIRSGLTGTAWEDAPVEEQMHHVEEAAKLAFAHEFISKLPNGYNTQVGEHGCLLSGGQKQRIAIARSIISKPKVLLLDEATSALDPEAEDILATIQKADNIIVMMKGRIVEQGTHQSLTMCGGTYARLVQIQNLTAQGDESGDITDQSEPLDHVPMSTEPNRTLTRHETSHQSDVDGSKDLGGYDQHEQRGVISVIIRIVGQTPELRLAFIVILMACIVAGATFPGLAILIANIVEVFSLTGSEIELQGNFYAKMFIVFACGCYVAYFALGYATYVVAHNLSHKFRKSILESILRQDLQFFDREENTTGALISQIDSNPQAVLELMGYNVGFILVAVFNITACSVLAIVYSWRLGLVVTCSGLPPLVNAGYLKIRFDAKLDRETSRLLSLSASIASEAINSIRTVSSLAIENSVLSRYSHELDLALAGSKRPVLAMMICFAFTQSIEYWFMALGFWYGCYLLSFDQISIYAFFVAFLGVFFSGQSAAQLFQYSTSVTEGINAANYIFWLQDL</sequence>
<dbReference type="PROSITE" id="PS50929">
    <property type="entry name" value="ABC_TM1F"/>
    <property type="match status" value="1"/>
</dbReference>
<comment type="subcellular location">
    <subcellularLocation>
        <location evidence="1">Membrane</location>
        <topology evidence="1">Multi-pass membrane protein</topology>
    </subcellularLocation>
</comment>
<keyword evidence="5 8" id="KW-1133">Transmembrane helix</keyword>
<feature type="transmembrane region" description="Helical" evidence="8">
    <location>
        <begin position="503"/>
        <end position="527"/>
    </location>
</feature>
<dbReference type="AlphaFoldDB" id="A0A420SW89"/>
<dbReference type="PROSITE" id="PS00211">
    <property type="entry name" value="ABC_TRANSPORTER_1"/>
    <property type="match status" value="1"/>
</dbReference>
<evidence type="ECO:0000313" key="11">
    <source>
        <dbReference type="EMBL" id="RKL33518.1"/>
    </source>
</evidence>
<keyword evidence="2 8" id="KW-0812">Transmembrane</keyword>
<keyword evidence="6 8" id="KW-0472">Membrane</keyword>
<evidence type="ECO:0000256" key="3">
    <source>
        <dbReference type="ARBA" id="ARBA00022741"/>
    </source>
</evidence>
<dbReference type="GO" id="GO:0005743">
    <property type="term" value="C:mitochondrial inner membrane"/>
    <property type="evidence" value="ECO:0007669"/>
    <property type="project" value="TreeGrafter"/>
</dbReference>
<evidence type="ECO:0000256" key="5">
    <source>
        <dbReference type="ARBA" id="ARBA00022989"/>
    </source>
</evidence>
<dbReference type="InterPro" id="IPR003593">
    <property type="entry name" value="AAA+_ATPase"/>
</dbReference>
<evidence type="ECO:0000313" key="12">
    <source>
        <dbReference type="Proteomes" id="UP000283569"/>
    </source>
</evidence>
<feature type="transmembrane region" description="Helical" evidence="8">
    <location>
        <begin position="278"/>
        <end position="305"/>
    </location>
</feature>
<evidence type="ECO:0000256" key="1">
    <source>
        <dbReference type="ARBA" id="ARBA00004141"/>
    </source>
</evidence>
<organism evidence="11 12">
    <name type="scientific">Gibberella intermedia</name>
    <name type="common">Bulb rot disease fungus</name>
    <name type="synonym">Fusarium proliferatum</name>
    <dbReference type="NCBI Taxonomy" id="948311"/>
    <lineage>
        <taxon>Eukaryota</taxon>
        <taxon>Fungi</taxon>
        <taxon>Dikarya</taxon>
        <taxon>Ascomycota</taxon>
        <taxon>Pezizomycotina</taxon>
        <taxon>Sordariomycetes</taxon>
        <taxon>Hypocreomycetidae</taxon>
        <taxon>Hypocreales</taxon>
        <taxon>Nectriaceae</taxon>
        <taxon>Fusarium</taxon>
        <taxon>Fusarium fujikuroi species complex</taxon>
    </lineage>
</organism>
<dbReference type="Gene3D" id="1.20.1560.10">
    <property type="entry name" value="ABC transporter type 1, transmembrane domain"/>
    <property type="match status" value="1"/>
</dbReference>
<dbReference type="SUPFAM" id="SSF52540">
    <property type="entry name" value="P-loop containing nucleoside triphosphate hydrolases"/>
    <property type="match status" value="1"/>
</dbReference>